<protein>
    <submittedName>
        <fullName evidence="1">Uncharacterized protein</fullName>
    </submittedName>
</protein>
<evidence type="ECO:0000313" key="1">
    <source>
        <dbReference type="EMBL" id="BCO37119.1"/>
    </source>
</evidence>
<dbReference type="Proteomes" id="UP000595446">
    <property type="component" value="Chromosome"/>
</dbReference>
<proteinExistence type="predicted"/>
<evidence type="ECO:0000313" key="2">
    <source>
        <dbReference type="Proteomes" id="UP000595446"/>
    </source>
</evidence>
<dbReference type="EMBL" id="AP024237">
    <property type="protein sequence ID" value="BCO37119.1"/>
    <property type="molecule type" value="Genomic_DNA"/>
</dbReference>
<name>A0A7R7GWC6_9MYCO</name>
<keyword evidence="2" id="KW-1185">Reference proteome</keyword>
<sequence>MRRPTAILSTARTALLSGVISTVTLVAGSNPRVHC</sequence>
<reference evidence="1 2" key="1">
    <citation type="submission" date="2020-12" db="EMBL/GenBank/DDBJ databases">
        <title>Complete genome sequence of Mycobacterium heckeshornense JCM 15655T, closely related to a pathogenic non-tuberculous mycobacterial species Mycobacterium xenopi.</title>
        <authorList>
            <person name="Yoshida M."/>
            <person name="Fukano H."/>
            <person name="Asakura T."/>
            <person name="Suzuki M."/>
            <person name="Hoshino Y."/>
        </authorList>
    </citation>
    <scope>NUCLEOTIDE SEQUENCE [LARGE SCALE GENOMIC DNA]</scope>
    <source>
        <strain evidence="1 2">JCM 15655</strain>
    </source>
</reference>
<dbReference type="AlphaFoldDB" id="A0A7R7GWC6"/>
<accession>A0A7R7GWC6</accession>
<gene>
    <name evidence="1" type="ORF">MHEC_35520</name>
</gene>
<organism evidence="1 2">
    <name type="scientific">Mycobacterium heckeshornense</name>
    <dbReference type="NCBI Taxonomy" id="110505"/>
    <lineage>
        <taxon>Bacteria</taxon>
        <taxon>Bacillati</taxon>
        <taxon>Actinomycetota</taxon>
        <taxon>Actinomycetes</taxon>
        <taxon>Mycobacteriales</taxon>
        <taxon>Mycobacteriaceae</taxon>
        <taxon>Mycobacterium</taxon>
    </lineage>
</organism>